<reference evidence="1" key="1">
    <citation type="submission" date="2021-02" db="EMBL/GenBank/DDBJ databases">
        <authorList>
            <person name="Nowell W R."/>
        </authorList>
    </citation>
    <scope>NUCLEOTIDE SEQUENCE</scope>
</reference>
<evidence type="ECO:0000313" key="2">
    <source>
        <dbReference type="Proteomes" id="UP000663836"/>
    </source>
</evidence>
<protein>
    <submittedName>
        <fullName evidence="1">Uncharacterized protein</fullName>
    </submittedName>
</protein>
<comment type="caution">
    <text evidence="1">The sequence shown here is derived from an EMBL/GenBank/DDBJ whole genome shotgun (WGS) entry which is preliminary data.</text>
</comment>
<accession>A0A820JFB8</accession>
<dbReference type="Proteomes" id="UP000663836">
    <property type="component" value="Unassembled WGS sequence"/>
</dbReference>
<organism evidence="1 2">
    <name type="scientific">Rotaria sordida</name>
    <dbReference type="NCBI Taxonomy" id="392033"/>
    <lineage>
        <taxon>Eukaryota</taxon>
        <taxon>Metazoa</taxon>
        <taxon>Spiralia</taxon>
        <taxon>Gnathifera</taxon>
        <taxon>Rotifera</taxon>
        <taxon>Eurotatoria</taxon>
        <taxon>Bdelloidea</taxon>
        <taxon>Philodinida</taxon>
        <taxon>Philodinidae</taxon>
        <taxon>Rotaria</taxon>
    </lineage>
</organism>
<dbReference type="AlphaFoldDB" id="A0A820JFB8"/>
<gene>
    <name evidence="1" type="ORF">JBS370_LOCUS41083</name>
</gene>
<feature type="non-terminal residue" evidence="1">
    <location>
        <position position="1"/>
    </location>
</feature>
<proteinExistence type="predicted"/>
<dbReference type="EMBL" id="CAJOBD010042156">
    <property type="protein sequence ID" value="CAF4323165.1"/>
    <property type="molecule type" value="Genomic_DNA"/>
</dbReference>
<evidence type="ECO:0000313" key="1">
    <source>
        <dbReference type="EMBL" id="CAF4323165.1"/>
    </source>
</evidence>
<name>A0A820JFB8_9BILA</name>
<sequence>LSSNRSPVEQIKVMEIYHRITSHQQQHRRPTSKQSE</sequence>